<dbReference type="EMBL" id="BEZZ01000040">
    <property type="protein sequence ID" value="GCC23832.1"/>
    <property type="molecule type" value="Genomic_DNA"/>
</dbReference>
<gene>
    <name evidence="12" type="ORF">chiPu_0002230</name>
</gene>
<evidence type="ECO:0000256" key="5">
    <source>
        <dbReference type="ARBA" id="ARBA00022729"/>
    </source>
</evidence>
<dbReference type="OMA" id="CWGQLCN"/>
<evidence type="ECO:0000256" key="4">
    <source>
        <dbReference type="ARBA" id="ARBA00022525"/>
    </source>
</evidence>
<dbReference type="SMART" id="SM00408">
    <property type="entry name" value="IGc2"/>
    <property type="match status" value="2"/>
</dbReference>
<proteinExistence type="predicted"/>
<evidence type="ECO:0000256" key="7">
    <source>
        <dbReference type="ARBA" id="ARBA00023157"/>
    </source>
</evidence>
<dbReference type="AlphaFoldDB" id="A0A401S0A5"/>
<evidence type="ECO:0000313" key="13">
    <source>
        <dbReference type="Proteomes" id="UP000287033"/>
    </source>
</evidence>
<comment type="subunit">
    <text evidence="2">Forms a complex composed of PDGFRL, TNK2 and GRB2.</text>
</comment>
<evidence type="ECO:0000256" key="9">
    <source>
        <dbReference type="ARBA" id="ARBA00023319"/>
    </source>
</evidence>
<keyword evidence="7" id="KW-1015">Disulfide bond</keyword>
<dbReference type="Gene3D" id="2.60.40.10">
    <property type="entry name" value="Immunoglobulins"/>
    <property type="match status" value="3"/>
</dbReference>
<dbReference type="InterPro" id="IPR042495">
    <property type="entry name" value="PDGFRL"/>
</dbReference>
<accession>A0A401S0A5</accession>
<reference evidence="12 13" key="1">
    <citation type="journal article" date="2018" name="Nat. Ecol. Evol.">
        <title>Shark genomes provide insights into elasmobranch evolution and the origin of vertebrates.</title>
        <authorList>
            <person name="Hara Y"/>
            <person name="Yamaguchi K"/>
            <person name="Onimaru K"/>
            <person name="Kadota M"/>
            <person name="Koyanagi M"/>
            <person name="Keeley SD"/>
            <person name="Tatsumi K"/>
            <person name="Tanaka K"/>
            <person name="Motone F"/>
            <person name="Kageyama Y"/>
            <person name="Nozu R"/>
            <person name="Adachi N"/>
            <person name="Nishimura O"/>
            <person name="Nakagawa R"/>
            <person name="Tanegashima C"/>
            <person name="Kiyatake I"/>
            <person name="Matsumoto R"/>
            <person name="Murakumo K"/>
            <person name="Nishida K"/>
            <person name="Terakita A"/>
            <person name="Kuratani S"/>
            <person name="Sato K"/>
            <person name="Hyodo S Kuraku.S."/>
        </authorList>
    </citation>
    <scope>NUCLEOTIDE SEQUENCE [LARGE SCALE GENOMIC DNA]</scope>
</reference>
<dbReference type="InterPro" id="IPR013783">
    <property type="entry name" value="Ig-like_fold"/>
</dbReference>
<comment type="caution">
    <text evidence="12">The sequence shown here is derived from an EMBL/GenBank/DDBJ whole genome shotgun (WGS) entry which is preliminary data.</text>
</comment>
<evidence type="ECO:0000256" key="10">
    <source>
        <dbReference type="SAM" id="SignalP"/>
    </source>
</evidence>
<keyword evidence="9" id="KW-0393">Immunoglobulin domain</keyword>
<name>A0A401S0A5_CHIPU</name>
<dbReference type="InterPro" id="IPR036179">
    <property type="entry name" value="Ig-like_dom_sf"/>
</dbReference>
<keyword evidence="5 10" id="KW-0732">Signal</keyword>
<dbReference type="InterPro" id="IPR007110">
    <property type="entry name" value="Ig-like_dom"/>
</dbReference>
<sequence length="384" mass="43620">MKFYVVLLFVFFCELLLQMGDCQRKEKRIAQRNEKNKQKAVGQNKIRVIHKKFKLKSRKPRKERVFLDKDLKPTFIMTQVLDKGHFQKPAETLILASGQPIELRCKGNNIGWTYPPYLNSSNHSRFSIVQQQKYSQLTVTNTRAADTGEYSCWVILCDGLECSKDDLRMGKTYIFVADASELFVPSTNYFDIIYLRSEGPSVIPCRVSTPLANVTLHREIPPQELPVDGSVISYDAKQGFVIHKPSLKQKGVVYCMARLQGIPQISSNYLLLYTEASSASPSTSIAASSNAVAGGDQVNVTCTVVGDPDMQVNFTWKYPGQWDERPVILTEKWRLIDRNNGHTVRLSKSMLYIDDIETIDEGNYICIARNLIGETIVATQLYFY</sequence>
<feature type="domain" description="Ig-like" evidence="11">
    <location>
        <begin position="281"/>
        <end position="378"/>
    </location>
</feature>
<dbReference type="PANTHER" id="PTHR15360">
    <property type="entry name" value="PLATELET-DERIVED GROWTH FACTOR RECEPTOR LIKE"/>
    <property type="match status" value="1"/>
</dbReference>
<feature type="domain" description="Ig-like" evidence="11">
    <location>
        <begin position="73"/>
        <end position="152"/>
    </location>
</feature>
<dbReference type="PANTHER" id="PTHR15360:SF1">
    <property type="entry name" value="PLATELET-DERIVED GROWTH FACTOR RECEPTOR-LIKE PROTEIN"/>
    <property type="match status" value="1"/>
</dbReference>
<organism evidence="12 13">
    <name type="scientific">Chiloscyllium punctatum</name>
    <name type="common">Brownbanded bambooshark</name>
    <name type="synonym">Hemiscyllium punctatum</name>
    <dbReference type="NCBI Taxonomy" id="137246"/>
    <lineage>
        <taxon>Eukaryota</taxon>
        <taxon>Metazoa</taxon>
        <taxon>Chordata</taxon>
        <taxon>Craniata</taxon>
        <taxon>Vertebrata</taxon>
        <taxon>Chondrichthyes</taxon>
        <taxon>Elasmobranchii</taxon>
        <taxon>Galeomorphii</taxon>
        <taxon>Galeoidea</taxon>
        <taxon>Orectolobiformes</taxon>
        <taxon>Hemiscylliidae</taxon>
        <taxon>Chiloscyllium</taxon>
    </lineage>
</organism>
<keyword evidence="8" id="KW-0325">Glycoprotein</keyword>
<evidence type="ECO:0000256" key="3">
    <source>
        <dbReference type="ARBA" id="ARBA00019671"/>
    </source>
</evidence>
<keyword evidence="6" id="KW-0677">Repeat</keyword>
<keyword evidence="4" id="KW-0964">Secreted</keyword>
<dbReference type="InterPro" id="IPR003599">
    <property type="entry name" value="Ig_sub"/>
</dbReference>
<evidence type="ECO:0000256" key="6">
    <source>
        <dbReference type="ARBA" id="ARBA00022737"/>
    </source>
</evidence>
<evidence type="ECO:0000256" key="8">
    <source>
        <dbReference type="ARBA" id="ARBA00023180"/>
    </source>
</evidence>
<dbReference type="Pfam" id="PF13927">
    <property type="entry name" value="Ig_3"/>
    <property type="match status" value="1"/>
</dbReference>
<evidence type="ECO:0000313" key="12">
    <source>
        <dbReference type="EMBL" id="GCC23832.1"/>
    </source>
</evidence>
<feature type="chain" id="PRO_5019250251" description="Platelet-derived growth factor receptor-like protein" evidence="10">
    <location>
        <begin position="23"/>
        <end position="384"/>
    </location>
</feature>
<keyword evidence="13" id="KW-1185">Reference proteome</keyword>
<dbReference type="SUPFAM" id="SSF48726">
    <property type="entry name" value="Immunoglobulin"/>
    <property type="match status" value="3"/>
</dbReference>
<dbReference type="GO" id="GO:0005576">
    <property type="term" value="C:extracellular region"/>
    <property type="evidence" value="ECO:0007669"/>
    <property type="project" value="UniProtKB-SubCell"/>
</dbReference>
<dbReference type="OrthoDB" id="9864753at2759"/>
<dbReference type="PROSITE" id="PS50835">
    <property type="entry name" value="IG_LIKE"/>
    <property type="match status" value="2"/>
</dbReference>
<dbReference type="InterPro" id="IPR003598">
    <property type="entry name" value="Ig_sub2"/>
</dbReference>
<feature type="signal peptide" evidence="10">
    <location>
        <begin position="1"/>
        <end position="22"/>
    </location>
</feature>
<protein>
    <recommendedName>
        <fullName evidence="3">Platelet-derived growth factor receptor-like protein</fullName>
    </recommendedName>
</protein>
<dbReference type="SMART" id="SM00409">
    <property type="entry name" value="IG"/>
    <property type="match status" value="3"/>
</dbReference>
<evidence type="ECO:0000259" key="11">
    <source>
        <dbReference type="PROSITE" id="PS50835"/>
    </source>
</evidence>
<evidence type="ECO:0000256" key="1">
    <source>
        <dbReference type="ARBA" id="ARBA00004613"/>
    </source>
</evidence>
<dbReference type="STRING" id="137246.A0A401S0A5"/>
<evidence type="ECO:0000256" key="2">
    <source>
        <dbReference type="ARBA" id="ARBA00011360"/>
    </source>
</evidence>
<dbReference type="Pfam" id="PF21339">
    <property type="entry name" value="VEGFR-1-like_Ig-like"/>
    <property type="match status" value="1"/>
</dbReference>
<comment type="subcellular location">
    <subcellularLocation>
        <location evidence="1">Secreted</location>
    </subcellularLocation>
</comment>
<dbReference type="Proteomes" id="UP000287033">
    <property type="component" value="Unassembled WGS sequence"/>
</dbReference>